<protein>
    <recommendedName>
        <fullName evidence="3">Xcc1710-like domain-containing protein</fullName>
    </recommendedName>
</protein>
<dbReference type="PANTHER" id="PTHR21192:SF2">
    <property type="entry name" value="NADH DEHYDROGENASE [UBIQUINONE] 1 ALPHA SUBCOMPLEX ASSEMBLY FACTOR 3"/>
    <property type="match status" value="1"/>
</dbReference>
<dbReference type="Proteomes" id="UP000315439">
    <property type="component" value="Unassembled WGS sequence"/>
</dbReference>
<comment type="caution">
    <text evidence="1">The sequence shown here is derived from an EMBL/GenBank/DDBJ whole genome shotgun (WGS) entry which is preliminary data.</text>
</comment>
<dbReference type="PANTHER" id="PTHR21192">
    <property type="entry name" value="NUCLEAR PROTEIN E3-3"/>
    <property type="match status" value="1"/>
</dbReference>
<sequence length="122" mass="13499">MLLQKESDGSATTIKSYQPGEINISGNIYSQPVLITTNSVTEYDKANSFTDLDFEDIASLLPDGTEILLVGCGEKHQLVPAKEIEKMNKRGVAIEVMATRQACHTFQVLNYERRNVVALLIP</sequence>
<dbReference type="CDD" id="cd00248">
    <property type="entry name" value="Mth938-like"/>
    <property type="match status" value="1"/>
</dbReference>
<evidence type="ECO:0000313" key="2">
    <source>
        <dbReference type="Proteomes" id="UP000315439"/>
    </source>
</evidence>
<evidence type="ECO:0008006" key="3">
    <source>
        <dbReference type="Google" id="ProtNLM"/>
    </source>
</evidence>
<proteinExistence type="predicted"/>
<dbReference type="Gene3D" id="3.40.1230.10">
    <property type="entry name" value="MTH938-like"/>
    <property type="match status" value="1"/>
</dbReference>
<evidence type="ECO:0000313" key="1">
    <source>
        <dbReference type="EMBL" id="TQV86449.1"/>
    </source>
</evidence>
<reference evidence="1 2" key="1">
    <citation type="submission" date="2019-07" db="EMBL/GenBank/DDBJ databases">
        <title>Draft genome for Aliikangiella sp. M105.</title>
        <authorList>
            <person name="Wang G."/>
        </authorList>
    </citation>
    <scope>NUCLEOTIDE SEQUENCE [LARGE SCALE GENOMIC DNA]</scope>
    <source>
        <strain evidence="1 2">M105</strain>
    </source>
</reference>
<accession>A0A545UAF8</accession>
<keyword evidence="2" id="KW-1185">Reference proteome</keyword>
<name>A0A545UAF8_9GAMM</name>
<dbReference type="AlphaFoldDB" id="A0A545UAF8"/>
<dbReference type="EMBL" id="VIKS01000010">
    <property type="protein sequence ID" value="TQV86449.1"/>
    <property type="molecule type" value="Genomic_DNA"/>
</dbReference>
<gene>
    <name evidence="1" type="ORF">FLL46_16150</name>
</gene>
<dbReference type="InterPro" id="IPR036748">
    <property type="entry name" value="MTH938-like_sf"/>
</dbReference>
<dbReference type="RefSeq" id="WP_142932372.1">
    <property type="nucleotide sequence ID" value="NZ_ML660166.1"/>
</dbReference>
<organism evidence="1 2">
    <name type="scientific">Aliikangiella coralliicola</name>
    <dbReference type="NCBI Taxonomy" id="2592383"/>
    <lineage>
        <taxon>Bacteria</taxon>
        <taxon>Pseudomonadati</taxon>
        <taxon>Pseudomonadota</taxon>
        <taxon>Gammaproteobacteria</taxon>
        <taxon>Oceanospirillales</taxon>
        <taxon>Pleioneaceae</taxon>
        <taxon>Aliikangiella</taxon>
    </lineage>
</organism>
<dbReference type="OrthoDB" id="9800373at2"/>
<dbReference type="SUPFAM" id="SSF64076">
    <property type="entry name" value="MTH938-like"/>
    <property type="match status" value="1"/>
</dbReference>
<dbReference type="InterPro" id="IPR007523">
    <property type="entry name" value="NDUFAF3/AAMDC"/>
</dbReference>
<dbReference type="Pfam" id="PF04430">
    <property type="entry name" value="DUF498"/>
    <property type="match status" value="1"/>
</dbReference>